<gene>
    <name evidence="5" type="ORF">THITE_2057855</name>
</gene>
<feature type="repeat" description="ANK" evidence="2">
    <location>
        <begin position="702"/>
        <end position="726"/>
    </location>
</feature>
<dbReference type="SUPFAM" id="SSF48403">
    <property type="entry name" value="Ankyrin repeat"/>
    <property type="match status" value="1"/>
</dbReference>
<keyword evidence="2" id="KW-0040">ANK repeat</keyword>
<dbReference type="HOGENOM" id="CLU_000288_34_23_1"/>
<dbReference type="Pfam" id="PF22939">
    <property type="entry name" value="WHD_GPIID"/>
    <property type="match status" value="1"/>
</dbReference>
<dbReference type="Pfam" id="PF12796">
    <property type="entry name" value="Ank_2"/>
    <property type="match status" value="1"/>
</dbReference>
<feature type="domain" description="Nephrocystin 3-like N-terminal" evidence="4">
    <location>
        <begin position="139"/>
        <end position="307"/>
    </location>
</feature>
<dbReference type="PANTHER" id="PTHR10039">
    <property type="entry name" value="AMELOGENIN"/>
    <property type="match status" value="1"/>
</dbReference>
<dbReference type="Pfam" id="PF24883">
    <property type="entry name" value="NPHP3_N"/>
    <property type="match status" value="1"/>
</dbReference>
<name>G2RD20_THETT</name>
<evidence type="ECO:0000313" key="6">
    <source>
        <dbReference type="Proteomes" id="UP000008181"/>
    </source>
</evidence>
<dbReference type="Gene3D" id="1.25.40.20">
    <property type="entry name" value="Ankyrin repeat-containing domain"/>
    <property type="match status" value="1"/>
</dbReference>
<dbReference type="EMBL" id="CP003013">
    <property type="protein sequence ID" value="AEO70713.1"/>
    <property type="molecule type" value="Genomic_DNA"/>
</dbReference>
<keyword evidence="6" id="KW-1185">Reference proteome</keyword>
<keyword evidence="1" id="KW-0677">Repeat</keyword>
<dbReference type="STRING" id="578455.G2RD20"/>
<dbReference type="Proteomes" id="UP000008181">
    <property type="component" value="Chromosome 5"/>
</dbReference>
<dbReference type="AlphaFoldDB" id="G2RD20"/>
<evidence type="ECO:0000256" key="2">
    <source>
        <dbReference type="PROSITE-ProRule" id="PRU00023"/>
    </source>
</evidence>
<evidence type="ECO:0000259" key="3">
    <source>
        <dbReference type="Pfam" id="PF22939"/>
    </source>
</evidence>
<dbReference type="RefSeq" id="XP_003657049.1">
    <property type="nucleotide sequence ID" value="XM_003657001.1"/>
</dbReference>
<accession>G2RD20</accession>
<dbReference type="PROSITE" id="PS50297">
    <property type="entry name" value="ANK_REP_REGION"/>
    <property type="match status" value="2"/>
</dbReference>
<feature type="domain" description="GPI inositol-deacylase winged helix" evidence="3">
    <location>
        <begin position="429"/>
        <end position="505"/>
    </location>
</feature>
<sequence>MVDPLGLIGVVGVAIQIIQLAAQLGLDWKHAPADASSFMLELQSLKTVLSETNMNGRHSALLSQLDPLHDTDTKAMVSACKCELESLLEDLKKRAQGHSLGWERLKGAFQAEARRVLDWLTPADYGPHHSDIFRRRQPGTGLWLLESDKFQTWVDGEKQMLFCPGVPGAGKTMLASIVIDHLQSRFHDRPGAGIAFVYCNFRRQDEQTAEHLIASLLKQLACRLSSLPGAVKALYDRHAARGLRPSLGALAEALRCVAAMYEEKVFIVVDALDECKATDGTRENLMRMLLSLQSADSLKVNLLTTSRSISDVERQHASVPRLEVRATKGDIQQYVQGHMSELKPFVARRQDLQKEIVTGISDAVDGIFLLAILFFQSFRDKTSPKAIKNSLEKLRKQSITSDDNQKLAVLRAAYDEAMARINGQMPGDRDLALKVLSWITCARWPLRALELRHALAVELGEEELDEENLPETEDMVSVCAGLVTIDHESGIIRLVHYTTQEYFNQTRSQWFPDAESDITKTCATYLSFTTFGSGPCRTDNGFHDRVRFNPLYAYATHNWAYHAHNAQEDCKEVIDFLRMDAQVQAAYQALLCYGLSSRVPGNEGIKWSAAILAPPEAFAGLHLAAYSGLDKALGKLLLFESMDPDRSDGLGRTPLSYAAWQGHTADRKGRTPLMHAAKKGHVTTVKALLTISRVDIDAKELRGRTALSRAAARGHTGVVELLLDTGQVDVNAAGTFKYDDHEEALTPYMVAVKNGHTATAEVLFKHGGRAIEGGTGEMVDCEIPSYSQE</sequence>
<dbReference type="InterPro" id="IPR054471">
    <property type="entry name" value="GPIID_WHD"/>
</dbReference>
<dbReference type="KEGG" id="ttt:THITE_2057855"/>
<dbReference type="GeneID" id="11519314"/>
<dbReference type="SUPFAM" id="SSF52540">
    <property type="entry name" value="P-loop containing nucleoside triphosphate hydrolases"/>
    <property type="match status" value="1"/>
</dbReference>
<evidence type="ECO:0000256" key="1">
    <source>
        <dbReference type="ARBA" id="ARBA00022737"/>
    </source>
</evidence>
<dbReference type="PROSITE" id="PS50088">
    <property type="entry name" value="ANK_REPEAT"/>
    <property type="match status" value="2"/>
</dbReference>
<organism evidence="5 6">
    <name type="scientific">Thermothielavioides terrestris (strain ATCC 38088 / NRRL 8126)</name>
    <name type="common">Thielavia terrestris</name>
    <dbReference type="NCBI Taxonomy" id="578455"/>
    <lineage>
        <taxon>Eukaryota</taxon>
        <taxon>Fungi</taxon>
        <taxon>Dikarya</taxon>
        <taxon>Ascomycota</taxon>
        <taxon>Pezizomycotina</taxon>
        <taxon>Sordariomycetes</taxon>
        <taxon>Sordariomycetidae</taxon>
        <taxon>Sordariales</taxon>
        <taxon>Chaetomiaceae</taxon>
        <taxon>Thermothielavioides</taxon>
        <taxon>Thermothielavioides terrestris</taxon>
    </lineage>
</organism>
<dbReference type="InterPro" id="IPR056884">
    <property type="entry name" value="NPHP3-like_N"/>
</dbReference>
<reference evidence="5 6" key="1">
    <citation type="journal article" date="2011" name="Nat. Biotechnol.">
        <title>Comparative genomic analysis of the thermophilic biomass-degrading fungi Myceliophthora thermophila and Thielavia terrestris.</title>
        <authorList>
            <person name="Berka R.M."/>
            <person name="Grigoriev I.V."/>
            <person name="Otillar R."/>
            <person name="Salamov A."/>
            <person name="Grimwood J."/>
            <person name="Reid I."/>
            <person name="Ishmael N."/>
            <person name="John T."/>
            <person name="Darmond C."/>
            <person name="Moisan M.-C."/>
            <person name="Henrissat B."/>
            <person name="Coutinho P.M."/>
            <person name="Lombard V."/>
            <person name="Natvig D.O."/>
            <person name="Lindquist E."/>
            <person name="Schmutz J."/>
            <person name="Lucas S."/>
            <person name="Harris P."/>
            <person name="Powlowski J."/>
            <person name="Bellemare A."/>
            <person name="Taylor D."/>
            <person name="Butler G."/>
            <person name="de Vries R.P."/>
            <person name="Allijn I.E."/>
            <person name="van den Brink J."/>
            <person name="Ushinsky S."/>
            <person name="Storms R."/>
            <person name="Powell A.J."/>
            <person name="Paulsen I.T."/>
            <person name="Elbourne L.D.H."/>
            <person name="Baker S.E."/>
            <person name="Magnuson J."/>
            <person name="LaBoissiere S."/>
            <person name="Clutterbuck A.J."/>
            <person name="Martinez D."/>
            <person name="Wogulis M."/>
            <person name="de Leon A.L."/>
            <person name="Rey M.W."/>
            <person name="Tsang A."/>
        </authorList>
    </citation>
    <scope>NUCLEOTIDE SEQUENCE [LARGE SCALE GENOMIC DNA]</scope>
    <source>
        <strain evidence="6">ATCC 38088 / NRRL 8126</strain>
    </source>
</reference>
<dbReference type="InterPro" id="IPR027417">
    <property type="entry name" value="P-loop_NTPase"/>
</dbReference>
<feature type="repeat" description="ANK" evidence="2">
    <location>
        <begin position="668"/>
        <end position="689"/>
    </location>
</feature>
<dbReference type="InterPro" id="IPR036770">
    <property type="entry name" value="Ankyrin_rpt-contain_sf"/>
</dbReference>
<dbReference type="Gene3D" id="3.40.50.300">
    <property type="entry name" value="P-loop containing nucleotide triphosphate hydrolases"/>
    <property type="match status" value="1"/>
</dbReference>
<proteinExistence type="predicted"/>
<protein>
    <submittedName>
        <fullName evidence="5">Uncharacterized protein</fullName>
    </submittedName>
</protein>
<dbReference type="OrthoDB" id="5233699at2759"/>
<dbReference type="InterPro" id="IPR002110">
    <property type="entry name" value="Ankyrin_rpt"/>
</dbReference>
<dbReference type="eggNOG" id="KOG0504">
    <property type="taxonomic scope" value="Eukaryota"/>
</dbReference>
<dbReference type="SMART" id="SM00248">
    <property type="entry name" value="ANK"/>
    <property type="match status" value="3"/>
</dbReference>
<evidence type="ECO:0000313" key="5">
    <source>
        <dbReference type="EMBL" id="AEO70713.1"/>
    </source>
</evidence>
<evidence type="ECO:0000259" key="4">
    <source>
        <dbReference type="Pfam" id="PF24883"/>
    </source>
</evidence>
<dbReference type="PANTHER" id="PTHR10039:SF15">
    <property type="entry name" value="NACHT DOMAIN-CONTAINING PROTEIN"/>
    <property type="match status" value="1"/>
</dbReference>